<dbReference type="EMBL" id="BQNB010015924">
    <property type="protein sequence ID" value="GJT45709.1"/>
    <property type="molecule type" value="Genomic_DNA"/>
</dbReference>
<name>A0ABQ5E3B7_9ASTR</name>
<reference evidence="1" key="2">
    <citation type="submission" date="2022-01" db="EMBL/GenBank/DDBJ databases">
        <authorList>
            <person name="Yamashiro T."/>
            <person name="Shiraishi A."/>
            <person name="Satake H."/>
            <person name="Nakayama K."/>
        </authorList>
    </citation>
    <scope>NUCLEOTIDE SEQUENCE</scope>
</reference>
<accession>A0ABQ5E3B7</accession>
<reference evidence="1" key="1">
    <citation type="journal article" date="2022" name="Int. J. Mol. Sci.">
        <title>Draft Genome of Tanacetum Coccineum: Genomic Comparison of Closely Related Tanacetum-Family Plants.</title>
        <authorList>
            <person name="Yamashiro T."/>
            <person name="Shiraishi A."/>
            <person name="Nakayama K."/>
            <person name="Satake H."/>
        </authorList>
    </citation>
    <scope>NUCLEOTIDE SEQUENCE</scope>
</reference>
<sequence>MHRWHDTICGGSILMHPRNGGEGNGNDKRAITKGRNFDSTTNCAASASGSVWMHPRSAAFSFPAAGVKREARK</sequence>
<evidence type="ECO:0000313" key="2">
    <source>
        <dbReference type="Proteomes" id="UP001151760"/>
    </source>
</evidence>
<dbReference type="Proteomes" id="UP001151760">
    <property type="component" value="Unassembled WGS sequence"/>
</dbReference>
<evidence type="ECO:0000313" key="1">
    <source>
        <dbReference type="EMBL" id="GJT45709.1"/>
    </source>
</evidence>
<keyword evidence="2" id="KW-1185">Reference proteome</keyword>
<gene>
    <name evidence="1" type="ORF">Tco_0954424</name>
</gene>
<proteinExistence type="predicted"/>
<organism evidence="1 2">
    <name type="scientific">Tanacetum coccineum</name>
    <dbReference type="NCBI Taxonomy" id="301880"/>
    <lineage>
        <taxon>Eukaryota</taxon>
        <taxon>Viridiplantae</taxon>
        <taxon>Streptophyta</taxon>
        <taxon>Embryophyta</taxon>
        <taxon>Tracheophyta</taxon>
        <taxon>Spermatophyta</taxon>
        <taxon>Magnoliopsida</taxon>
        <taxon>eudicotyledons</taxon>
        <taxon>Gunneridae</taxon>
        <taxon>Pentapetalae</taxon>
        <taxon>asterids</taxon>
        <taxon>campanulids</taxon>
        <taxon>Asterales</taxon>
        <taxon>Asteraceae</taxon>
        <taxon>Asteroideae</taxon>
        <taxon>Anthemideae</taxon>
        <taxon>Anthemidinae</taxon>
        <taxon>Tanacetum</taxon>
    </lineage>
</organism>
<comment type="caution">
    <text evidence="1">The sequence shown here is derived from an EMBL/GenBank/DDBJ whole genome shotgun (WGS) entry which is preliminary data.</text>
</comment>
<protein>
    <submittedName>
        <fullName evidence="1">Uncharacterized protein</fullName>
    </submittedName>
</protein>